<dbReference type="Gramene" id="TraesSYM2D03G01239220.1">
    <property type="protein sequence ID" value="TraesSYM2D03G01239220.1.CDS1"/>
    <property type="gene ID" value="TraesSYM2D03G01239220"/>
</dbReference>
<dbReference type="Gramene" id="TraesRN2D0100855800.1">
    <property type="protein sequence ID" value="TraesRN2D0100855800.1"/>
    <property type="gene ID" value="TraesRN2D0100855800"/>
</dbReference>
<dbReference type="AlphaFoldDB" id="A0A3B6DFX9"/>
<reference evidence="1" key="2">
    <citation type="submission" date="2018-10" db="UniProtKB">
        <authorList>
            <consortium name="EnsemblPlants"/>
        </authorList>
    </citation>
    <scope>IDENTIFICATION</scope>
</reference>
<dbReference type="OrthoDB" id="684036at2759"/>
<dbReference type="Gramene" id="TraesMAC2D03G01221830.1">
    <property type="protein sequence ID" value="TraesMAC2D03G01221830.1.CDS1"/>
    <property type="gene ID" value="TraesMAC2D03G01221830"/>
</dbReference>
<sequence>MARYWWDGILTNNAQPRKALASLLHLVGWEIWKEWNARVFREKAVPVLVIVHAIKEETSMWALVGARHLCNLMPRK</sequence>
<dbReference type="Gramene" id="TraesSTA2D03G01212500.1">
    <property type="protein sequence ID" value="TraesSTA2D03G01212500.1.CDS1"/>
    <property type="gene ID" value="TraesSTA2D03G01212500"/>
</dbReference>
<dbReference type="Gramene" id="TraesWEE_scaffold_051119_01G000200.1">
    <property type="protein sequence ID" value="TraesWEE_scaffold_051119_01G000200.1"/>
    <property type="gene ID" value="TraesWEE_scaffold_051119_01G000200"/>
</dbReference>
<dbReference type="Gramene" id="TraesLDM2D03G01224690.1">
    <property type="protein sequence ID" value="TraesLDM2D03G01224690.1.CDS1"/>
    <property type="gene ID" value="TraesLDM2D03G01224690"/>
</dbReference>
<organism evidence="1">
    <name type="scientific">Triticum aestivum</name>
    <name type="common">Wheat</name>
    <dbReference type="NCBI Taxonomy" id="4565"/>
    <lineage>
        <taxon>Eukaryota</taxon>
        <taxon>Viridiplantae</taxon>
        <taxon>Streptophyta</taxon>
        <taxon>Embryophyta</taxon>
        <taxon>Tracheophyta</taxon>
        <taxon>Spermatophyta</taxon>
        <taxon>Magnoliopsida</taxon>
        <taxon>Liliopsida</taxon>
        <taxon>Poales</taxon>
        <taxon>Poaceae</taxon>
        <taxon>BOP clade</taxon>
        <taxon>Pooideae</taxon>
        <taxon>Triticodae</taxon>
        <taxon>Triticeae</taxon>
        <taxon>Triticinae</taxon>
        <taxon>Triticum</taxon>
    </lineage>
</organism>
<dbReference type="Gramene" id="TraesJAG2D03G01229940.1">
    <property type="protein sequence ID" value="TraesJAG2D03G01229940.1.CDS1"/>
    <property type="gene ID" value="TraesJAG2D03G01229940"/>
</dbReference>
<dbReference type="Gramene" id="TraesCS2D03G0809900.1">
    <property type="protein sequence ID" value="TraesCS2D03G0809900.1.CDS1"/>
    <property type="gene ID" value="TraesCS2D03G0809900"/>
</dbReference>
<dbReference type="Gramene" id="TraesCLE_scaffold_048800_01G000200.1">
    <property type="protein sequence ID" value="TraesCLE_scaffold_048800_01G000200.1"/>
    <property type="gene ID" value="TraesCLE_scaffold_048800_01G000200"/>
</dbReference>
<accession>A0A3B6DFX9</accession>
<dbReference type="Gramene" id="TraesLAC2D03G01175330.1">
    <property type="protein sequence ID" value="TraesLAC2D03G01175330.1.CDS1"/>
    <property type="gene ID" value="TraesLAC2D03G01175330"/>
</dbReference>
<protein>
    <submittedName>
        <fullName evidence="1">Uncharacterized protein</fullName>
    </submittedName>
</protein>
<proteinExistence type="predicted"/>
<dbReference type="STRING" id="4565.A0A3B6DFX9"/>
<dbReference type="Gramene" id="TraesROB_scaffold_050192_01G000200.1">
    <property type="protein sequence ID" value="TraesROB_scaffold_050192_01G000200.1"/>
    <property type="gene ID" value="TraesROB_scaffold_050192_01G000200"/>
</dbReference>
<name>A0A3B6DFX9_WHEAT</name>
<dbReference type="Gramene" id="TraesARI2D03G01239980.1">
    <property type="protein sequence ID" value="TraesARI2D03G01239980.1.CDS1"/>
    <property type="gene ID" value="TraesARI2D03G01239980"/>
</dbReference>
<dbReference type="Gramene" id="TraesCAD_scaffold_017279_01G000200.1">
    <property type="protein sequence ID" value="TraesCAD_scaffold_017279_01G000200.1"/>
    <property type="gene ID" value="TraesCAD_scaffold_017279_01G000200"/>
</dbReference>
<evidence type="ECO:0000313" key="1">
    <source>
        <dbReference type="EnsemblPlants" id="TraesCS2D02G353900.1.cds1"/>
    </source>
</evidence>
<reference evidence="1" key="1">
    <citation type="submission" date="2018-08" db="EMBL/GenBank/DDBJ databases">
        <authorList>
            <person name="Rossello M."/>
        </authorList>
    </citation>
    <scope>NUCLEOTIDE SEQUENCE [LARGE SCALE GENOMIC DNA]</scope>
    <source>
        <strain evidence="1">cv. Chinese Spring</strain>
    </source>
</reference>
<keyword evidence="2" id="KW-1185">Reference proteome</keyword>
<dbReference type="Gramene" id="TraesCS2D02G353900.1">
    <property type="protein sequence ID" value="TraesCS2D02G353900.1.cds1"/>
    <property type="gene ID" value="TraesCS2D02G353900"/>
</dbReference>
<evidence type="ECO:0000313" key="2">
    <source>
        <dbReference type="Proteomes" id="UP000019116"/>
    </source>
</evidence>
<dbReference type="Proteomes" id="UP000019116">
    <property type="component" value="Chromosome 2D"/>
</dbReference>
<dbReference type="Gramene" id="TraesJUL2D03G01230140.1">
    <property type="protein sequence ID" value="TraesJUL2D03G01230140.1.CDS1"/>
    <property type="gene ID" value="TraesJUL2D03G01230140"/>
</dbReference>
<dbReference type="EnsemblPlants" id="TraesCS2D02G353900.1">
    <property type="protein sequence ID" value="TraesCS2D02G353900.1.cds1"/>
    <property type="gene ID" value="TraesCS2D02G353900"/>
</dbReference>